<evidence type="ECO:0000256" key="1">
    <source>
        <dbReference type="ARBA" id="ARBA00001805"/>
    </source>
</evidence>
<dbReference type="Pfam" id="PF00494">
    <property type="entry name" value="SQS_PSY"/>
    <property type="match status" value="1"/>
</dbReference>
<dbReference type="InterPro" id="IPR008949">
    <property type="entry name" value="Isoprenoid_synthase_dom_sf"/>
</dbReference>
<keyword evidence="3" id="KW-0125">Carotenoid biosynthesis</keyword>
<dbReference type="SUPFAM" id="SSF48576">
    <property type="entry name" value="Terpenoid synthases"/>
    <property type="match status" value="1"/>
</dbReference>
<dbReference type="AlphaFoldDB" id="A0A9P0B406"/>
<evidence type="ECO:0000313" key="5">
    <source>
        <dbReference type="Proteomes" id="UP001154078"/>
    </source>
</evidence>
<organism evidence="4 5">
    <name type="scientific">Brassicogethes aeneus</name>
    <name type="common">Rape pollen beetle</name>
    <name type="synonym">Meligethes aeneus</name>
    <dbReference type="NCBI Taxonomy" id="1431903"/>
    <lineage>
        <taxon>Eukaryota</taxon>
        <taxon>Metazoa</taxon>
        <taxon>Ecdysozoa</taxon>
        <taxon>Arthropoda</taxon>
        <taxon>Hexapoda</taxon>
        <taxon>Insecta</taxon>
        <taxon>Pterygota</taxon>
        <taxon>Neoptera</taxon>
        <taxon>Endopterygota</taxon>
        <taxon>Coleoptera</taxon>
        <taxon>Polyphaga</taxon>
        <taxon>Cucujiformia</taxon>
        <taxon>Nitidulidae</taxon>
        <taxon>Meligethinae</taxon>
        <taxon>Brassicogethes</taxon>
    </lineage>
</organism>
<dbReference type="Gene3D" id="1.10.600.10">
    <property type="entry name" value="Farnesyl Diphosphate Synthase"/>
    <property type="match status" value="1"/>
</dbReference>
<dbReference type="Proteomes" id="UP001154078">
    <property type="component" value="Chromosome 5"/>
</dbReference>
<reference evidence="4" key="1">
    <citation type="submission" date="2021-12" db="EMBL/GenBank/DDBJ databases">
        <authorList>
            <person name="King R."/>
        </authorList>
    </citation>
    <scope>NUCLEOTIDE SEQUENCE</scope>
</reference>
<dbReference type="InterPro" id="IPR002060">
    <property type="entry name" value="Squ/phyt_synthse"/>
</dbReference>
<accession>A0A9P0B406</accession>
<protein>
    <recommendedName>
        <fullName evidence="2">15-cis-phytoene synthase</fullName>
        <ecNumber evidence="2">2.5.1.32</ecNumber>
    </recommendedName>
</protein>
<evidence type="ECO:0000256" key="2">
    <source>
        <dbReference type="ARBA" id="ARBA00012396"/>
    </source>
</evidence>
<comment type="catalytic activity">
    <reaction evidence="1">
        <text>2 (2E,6E,10E)-geranylgeranyl diphosphate = 15-cis-phytoene + 2 diphosphate</text>
        <dbReference type="Rhea" id="RHEA:34475"/>
        <dbReference type="ChEBI" id="CHEBI:27787"/>
        <dbReference type="ChEBI" id="CHEBI:33019"/>
        <dbReference type="ChEBI" id="CHEBI:58756"/>
        <dbReference type="EC" id="2.5.1.32"/>
    </reaction>
</comment>
<dbReference type="PANTHER" id="PTHR31480">
    <property type="entry name" value="BIFUNCTIONAL LYCOPENE CYCLASE/PHYTOENE SYNTHASE"/>
    <property type="match status" value="1"/>
</dbReference>
<dbReference type="EMBL" id="OV121136">
    <property type="protein sequence ID" value="CAH0557008.1"/>
    <property type="molecule type" value="Genomic_DNA"/>
</dbReference>
<keyword evidence="5" id="KW-1185">Reference proteome</keyword>
<evidence type="ECO:0000256" key="3">
    <source>
        <dbReference type="ARBA" id="ARBA00022746"/>
    </source>
</evidence>
<proteinExistence type="predicted"/>
<sequence length="306" mass="35666">MILHKWYRKILQQNVRSISRRHKSQTSAEYCLNNVKQFDYENFICTLLLKNTSRSNALAVRGFNVEVARVAEVVSQDTIGLMRLKFWEETIEKCFRKNPKEVPHHPVAVEIYKALTKNQLTKRYFKTLIEVRREHINMKGFNTLEDMEKYVEKSVSNVYYLILEGCGVKNVQADHAASHLGKAQGIVQQLRTIPHSKRLSFIPIPQDILIKNQVSQEDILRAKSSDKLSECVFEVASRAHSHLVKARNLSENVPKQAKPVLLPAIPVYSFLDRLQKVHYDIFHSSLQHRPWTILPQLYFSNLRNKY</sequence>
<name>A0A9P0B406_BRAAE</name>
<dbReference type="GO" id="GO:0016117">
    <property type="term" value="P:carotenoid biosynthetic process"/>
    <property type="evidence" value="ECO:0007669"/>
    <property type="project" value="UniProtKB-KW"/>
</dbReference>
<evidence type="ECO:0000313" key="4">
    <source>
        <dbReference type="EMBL" id="CAH0557008.1"/>
    </source>
</evidence>
<dbReference type="OrthoDB" id="270318at2759"/>
<gene>
    <name evidence="4" type="ORF">MELIAE_LOCUS7817</name>
</gene>
<dbReference type="EC" id="2.5.1.32" evidence="2"/>